<name>A0A5C6DG00_9BACT</name>
<dbReference type="OrthoDB" id="9770183at2"/>
<gene>
    <name evidence="1" type="ORF">Poly41_49190</name>
</gene>
<accession>A0A5C6DG00</accession>
<evidence type="ECO:0000313" key="2">
    <source>
        <dbReference type="Proteomes" id="UP000319143"/>
    </source>
</evidence>
<comment type="caution">
    <text evidence="1">The sequence shown here is derived from an EMBL/GenBank/DDBJ whole genome shotgun (WGS) entry which is preliminary data.</text>
</comment>
<evidence type="ECO:0000313" key="1">
    <source>
        <dbReference type="EMBL" id="TWU33919.1"/>
    </source>
</evidence>
<reference evidence="1 2" key="1">
    <citation type="submission" date="2019-02" db="EMBL/GenBank/DDBJ databases">
        <title>Deep-cultivation of Planctomycetes and their phenomic and genomic characterization uncovers novel biology.</title>
        <authorList>
            <person name="Wiegand S."/>
            <person name="Jogler M."/>
            <person name="Boedeker C."/>
            <person name="Pinto D."/>
            <person name="Vollmers J."/>
            <person name="Rivas-Marin E."/>
            <person name="Kohn T."/>
            <person name="Peeters S.H."/>
            <person name="Heuer A."/>
            <person name="Rast P."/>
            <person name="Oberbeckmann S."/>
            <person name="Bunk B."/>
            <person name="Jeske O."/>
            <person name="Meyerdierks A."/>
            <person name="Storesund J.E."/>
            <person name="Kallscheuer N."/>
            <person name="Luecker S."/>
            <person name="Lage O.M."/>
            <person name="Pohl T."/>
            <person name="Merkel B.J."/>
            <person name="Hornburger P."/>
            <person name="Mueller R.-W."/>
            <person name="Bruemmer F."/>
            <person name="Labrenz M."/>
            <person name="Spormann A.M."/>
            <person name="Op Den Camp H."/>
            <person name="Overmann J."/>
            <person name="Amann R."/>
            <person name="Jetten M.S.M."/>
            <person name="Mascher T."/>
            <person name="Medema M.H."/>
            <person name="Devos D.P."/>
            <person name="Kaster A.-K."/>
            <person name="Ovreas L."/>
            <person name="Rohde M."/>
            <person name="Galperin M.Y."/>
            <person name="Jogler C."/>
        </authorList>
    </citation>
    <scope>NUCLEOTIDE SEQUENCE [LARGE SCALE GENOMIC DNA]</scope>
    <source>
        <strain evidence="1 2">Poly41</strain>
    </source>
</reference>
<protein>
    <submittedName>
        <fullName evidence="1">Uncharacterized protein</fullName>
    </submittedName>
</protein>
<proteinExistence type="predicted"/>
<organism evidence="1 2">
    <name type="scientific">Novipirellula artificiosorum</name>
    <dbReference type="NCBI Taxonomy" id="2528016"/>
    <lineage>
        <taxon>Bacteria</taxon>
        <taxon>Pseudomonadati</taxon>
        <taxon>Planctomycetota</taxon>
        <taxon>Planctomycetia</taxon>
        <taxon>Pirellulales</taxon>
        <taxon>Pirellulaceae</taxon>
        <taxon>Novipirellula</taxon>
    </lineage>
</organism>
<dbReference type="RefSeq" id="WP_146529379.1">
    <property type="nucleotide sequence ID" value="NZ_SJPV01000009.1"/>
</dbReference>
<dbReference type="Proteomes" id="UP000319143">
    <property type="component" value="Unassembled WGS sequence"/>
</dbReference>
<dbReference type="AlphaFoldDB" id="A0A5C6DG00"/>
<keyword evidence="2" id="KW-1185">Reference proteome</keyword>
<dbReference type="EMBL" id="SJPV01000009">
    <property type="protein sequence ID" value="TWU33919.1"/>
    <property type="molecule type" value="Genomic_DNA"/>
</dbReference>
<sequence>MSRTTILALVIATAVVGNAKAQRQAESSEFKAGEMGLSNVMLHRNIDCYRITTPNATYDLDKVGAGLASMIDRDGNDWIGFHPESGSGAAGEYRGFPNAVFKQAGSYFHARNSGTDPCETKIEESSPDRIVISAVAENGLWAGHYTFTPTACTFTMTKMPKGHSYWVLYEGTPGGSYDDSDWWMTAADEKKHPLTKNFEGDLAGGNGDGEWIAFGDKLEPRMLVLSHAEDDSHPDRFYQMEKKMTVFGFGRAGMKKYLRSVPQSFSIGFVESTEQAAAAQFAENMTLALSPPKLP</sequence>